<protein>
    <recommendedName>
        <fullName evidence="3">Glycosyltransferase RgtA/B/C/D-like domain-containing protein</fullName>
    </recommendedName>
</protein>
<sequence length="892" mass="95456">MFGAASMRTISRRLAAALPLRGWLLLGLLYVLAVGLALITNAQFGPDSRIYLAWTYWYLGHPQAEAAQLSYNYLWDNSGLRDCWSCWPDDYHEKFFTGQYAAVVGPRVLLPFLSAPFVALFGPMGMLVVPMVGYALAVIATVLLASRLWGQRWALLAGTVLLLPVYVSRWSVVAHTEGPAFALLAVPLLLLPLAKRVTRKHLIAYAALVGVGMLNRQFAIALPVAVGFAWLLVAVRDRKFRNVWLPFAFWGNLVGFGVLLAQMLITPMIFGGEELSLTAHFNQLSTTYFQTSGVAALPEVTWNIITSDLLRVRYDLVLMALLVTVTVAVVWRFRSELSALAAGAFLSVSAINIVEFWPASFRYHAPIVPLLVLATVALLADLWGPIRRRPSRSTETEPRPPANRLPTAPVAAAAATARPARRWTPDRRGLRWVGTLPLHAWLVIGVLLTLTFAELQDRTWHYGPSSLYHLAWSYRILGHSPAEATALTYDGLHNEQFFDSGCGGPCWEYGDYWIYQHATSADPNVVYPLLSAPFVSFLGPAGLLVVPVIALLVATAMLTVFAARRWGAAAATLTAVGFLLTDRIAVAGLAGTADMLAIALAIGCLFTLPLDGPRSRRALAAFGVLLVLALASRSTSIALVGAVGMAWLCASWSARTLRNRWWPYASVAGLAAMGIVLLGQVNRIVDARYLGRAREVISEGTGGVVGSIGDRISDMTSVDGTYIAADALLCAVLLVTVIAAPMRTFRDPLAALALGGGVVSVLLGLLVGVPSGARQFSTVYPLFLLTSVGVVASLVSRLRPRMPDSGPATEPSPTEPSPTEPASTEPPDAVEPAPEPGAAAPEETAPEPVPAVVAVASADSGLVDPFPTAGVALTDDDPRTALHLPARPGTGP</sequence>
<feature type="transmembrane region" description="Helical" evidence="2">
    <location>
        <begin position="150"/>
        <end position="168"/>
    </location>
</feature>
<feature type="transmembrane region" description="Helical" evidence="2">
    <location>
        <begin position="537"/>
        <end position="563"/>
    </location>
</feature>
<comment type="caution">
    <text evidence="4">The sequence shown here is derived from an EMBL/GenBank/DDBJ whole genome shotgun (WGS) entry which is preliminary data.</text>
</comment>
<feature type="transmembrane region" description="Helical" evidence="2">
    <location>
        <begin position="363"/>
        <end position="383"/>
    </location>
</feature>
<feature type="transmembrane region" description="Helical" evidence="2">
    <location>
        <begin position="117"/>
        <end position="144"/>
    </location>
</feature>
<dbReference type="InterPro" id="IPR038731">
    <property type="entry name" value="RgtA/B/C-like"/>
</dbReference>
<proteinExistence type="predicted"/>
<feature type="transmembrane region" description="Helical" evidence="2">
    <location>
        <begin position="722"/>
        <end position="742"/>
    </location>
</feature>
<feature type="domain" description="Glycosyltransferase RgtA/B/C/D-like" evidence="3">
    <location>
        <begin position="112"/>
        <end position="247"/>
    </location>
</feature>
<name>A0ABP6SZN1_9ACTN</name>
<feature type="transmembrane region" description="Helical" evidence="2">
    <location>
        <begin position="584"/>
        <end position="608"/>
    </location>
</feature>
<feature type="transmembrane region" description="Helical" evidence="2">
    <location>
        <begin position="218"/>
        <end position="235"/>
    </location>
</feature>
<feature type="region of interest" description="Disordered" evidence="1">
    <location>
        <begin position="799"/>
        <end position="892"/>
    </location>
</feature>
<dbReference type="Proteomes" id="UP001501676">
    <property type="component" value="Unassembled WGS sequence"/>
</dbReference>
<keyword evidence="2" id="KW-1133">Transmembrane helix</keyword>
<evidence type="ECO:0000313" key="5">
    <source>
        <dbReference type="Proteomes" id="UP001501676"/>
    </source>
</evidence>
<reference evidence="5" key="1">
    <citation type="journal article" date="2019" name="Int. J. Syst. Evol. Microbiol.">
        <title>The Global Catalogue of Microorganisms (GCM) 10K type strain sequencing project: providing services to taxonomists for standard genome sequencing and annotation.</title>
        <authorList>
            <consortium name="The Broad Institute Genomics Platform"/>
            <consortium name="The Broad Institute Genome Sequencing Center for Infectious Disease"/>
            <person name="Wu L."/>
            <person name="Ma J."/>
        </authorList>
    </citation>
    <scope>NUCLEOTIDE SEQUENCE [LARGE SCALE GENOMIC DNA]</scope>
    <source>
        <strain evidence="5">JCM 9458</strain>
    </source>
</reference>
<keyword evidence="2" id="KW-0472">Membrane</keyword>
<keyword evidence="2" id="KW-0812">Transmembrane</keyword>
<feature type="transmembrane region" description="Helical" evidence="2">
    <location>
        <begin position="340"/>
        <end position="357"/>
    </location>
</feature>
<feature type="transmembrane region" description="Helical" evidence="2">
    <location>
        <begin position="775"/>
        <end position="795"/>
    </location>
</feature>
<feature type="compositionally biased region" description="Low complexity" evidence="1">
    <location>
        <begin position="402"/>
        <end position="418"/>
    </location>
</feature>
<feature type="transmembrane region" description="Helical" evidence="2">
    <location>
        <begin position="661"/>
        <end position="681"/>
    </location>
</feature>
<accession>A0ABP6SZN1</accession>
<feature type="region of interest" description="Disordered" evidence="1">
    <location>
        <begin position="390"/>
        <end position="422"/>
    </location>
</feature>
<feature type="transmembrane region" description="Helical" evidence="2">
    <location>
        <begin position="247"/>
        <end position="270"/>
    </location>
</feature>
<keyword evidence="5" id="KW-1185">Reference proteome</keyword>
<feature type="transmembrane region" description="Helical" evidence="2">
    <location>
        <begin position="20"/>
        <end position="39"/>
    </location>
</feature>
<evidence type="ECO:0000256" key="2">
    <source>
        <dbReference type="SAM" id="Phobius"/>
    </source>
</evidence>
<feature type="transmembrane region" description="Helical" evidence="2">
    <location>
        <begin position="620"/>
        <end position="649"/>
    </location>
</feature>
<feature type="transmembrane region" description="Helical" evidence="2">
    <location>
        <begin position="430"/>
        <end position="453"/>
    </location>
</feature>
<dbReference type="Pfam" id="PF13231">
    <property type="entry name" value="PMT_2"/>
    <property type="match status" value="1"/>
</dbReference>
<feature type="transmembrane region" description="Helical" evidence="2">
    <location>
        <begin position="316"/>
        <end position="333"/>
    </location>
</feature>
<gene>
    <name evidence="4" type="ORF">GCM10020369_32500</name>
</gene>
<feature type="transmembrane region" description="Helical" evidence="2">
    <location>
        <begin position="749"/>
        <end position="769"/>
    </location>
</feature>
<evidence type="ECO:0000313" key="4">
    <source>
        <dbReference type="EMBL" id="GAA3387997.1"/>
    </source>
</evidence>
<evidence type="ECO:0000256" key="1">
    <source>
        <dbReference type="SAM" id="MobiDB-lite"/>
    </source>
</evidence>
<evidence type="ECO:0000259" key="3">
    <source>
        <dbReference type="Pfam" id="PF13231"/>
    </source>
</evidence>
<dbReference type="EMBL" id="BAAAYN010000021">
    <property type="protein sequence ID" value="GAA3387997.1"/>
    <property type="molecule type" value="Genomic_DNA"/>
</dbReference>
<organism evidence="4 5">
    <name type="scientific">Cryptosporangium minutisporangium</name>
    <dbReference type="NCBI Taxonomy" id="113569"/>
    <lineage>
        <taxon>Bacteria</taxon>
        <taxon>Bacillati</taxon>
        <taxon>Actinomycetota</taxon>
        <taxon>Actinomycetes</taxon>
        <taxon>Cryptosporangiales</taxon>
        <taxon>Cryptosporangiaceae</taxon>
        <taxon>Cryptosporangium</taxon>
    </lineage>
</organism>
<feature type="compositionally biased region" description="Low complexity" evidence="1">
    <location>
        <begin position="820"/>
        <end position="843"/>
    </location>
</feature>